<gene>
    <name evidence="1" type="ORF">MNBD_GAMMA07-2402</name>
</gene>
<dbReference type="EMBL" id="UOFF01000103">
    <property type="protein sequence ID" value="VAW55725.1"/>
    <property type="molecule type" value="Genomic_DNA"/>
</dbReference>
<name>A0A3B0WIQ3_9ZZZZ</name>
<reference evidence="1" key="1">
    <citation type="submission" date="2018-06" db="EMBL/GenBank/DDBJ databases">
        <authorList>
            <person name="Zhirakovskaya E."/>
        </authorList>
    </citation>
    <scope>NUCLEOTIDE SEQUENCE</scope>
</reference>
<evidence type="ECO:0000313" key="1">
    <source>
        <dbReference type="EMBL" id="VAW55725.1"/>
    </source>
</evidence>
<dbReference type="AlphaFoldDB" id="A0A3B0WIQ3"/>
<sequence>MGALNGIPDDYARYKRKEITKYQFDKLRTSKLNSYAHRLGHGIETLIYGEGEIKEAFKLTPGRSADATKPMVRHLNNLKSIGNVAGHGGTLLMGLGLAASCFEIAETESLPEKNEIAVKSITSTIIGGVGGYLIGHLLNSNTNGLVYCTGLGLGFYGRIYGAG</sequence>
<proteinExistence type="predicted"/>
<organism evidence="1">
    <name type="scientific">hydrothermal vent metagenome</name>
    <dbReference type="NCBI Taxonomy" id="652676"/>
    <lineage>
        <taxon>unclassified sequences</taxon>
        <taxon>metagenomes</taxon>
        <taxon>ecological metagenomes</taxon>
    </lineage>
</organism>
<protein>
    <submittedName>
        <fullName evidence="1">Uncharacterized protein</fullName>
    </submittedName>
</protein>
<accession>A0A3B0WIQ3</accession>